<keyword evidence="2" id="KW-0482">Metalloprotease</keyword>
<feature type="region of interest" description="Disordered" evidence="1">
    <location>
        <begin position="90"/>
        <end position="136"/>
    </location>
</feature>
<feature type="compositionally biased region" description="Polar residues" evidence="1">
    <location>
        <begin position="115"/>
        <end position="136"/>
    </location>
</feature>
<evidence type="ECO:0000256" key="1">
    <source>
        <dbReference type="SAM" id="MobiDB-lite"/>
    </source>
</evidence>
<evidence type="ECO:0000313" key="2">
    <source>
        <dbReference type="EMBL" id="ETO17401.1"/>
    </source>
</evidence>
<dbReference type="GO" id="GO:0006508">
    <property type="term" value="P:proteolysis"/>
    <property type="evidence" value="ECO:0007669"/>
    <property type="project" value="UniProtKB-KW"/>
</dbReference>
<feature type="region of interest" description="Disordered" evidence="1">
    <location>
        <begin position="155"/>
        <end position="193"/>
    </location>
</feature>
<keyword evidence="2" id="KW-0378">Hydrolase</keyword>
<dbReference type="EMBL" id="ASPP01016710">
    <property type="protein sequence ID" value="ETO17401.1"/>
    <property type="molecule type" value="Genomic_DNA"/>
</dbReference>
<feature type="non-terminal residue" evidence="2">
    <location>
        <position position="225"/>
    </location>
</feature>
<reference evidence="2 3" key="1">
    <citation type="journal article" date="2013" name="Curr. Biol.">
        <title>The Genome of the Foraminiferan Reticulomyxa filosa.</title>
        <authorList>
            <person name="Glockner G."/>
            <person name="Hulsmann N."/>
            <person name="Schleicher M."/>
            <person name="Noegel A.A."/>
            <person name="Eichinger L."/>
            <person name="Gallinger C."/>
            <person name="Pawlowski J."/>
            <person name="Sierra R."/>
            <person name="Euteneuer U."/>
            <person name="Pillet L."/>
            <person name="Moustafa A."/>
            <person name="Platzer M."/>
            <person name="Groth M."/>
            <person name="Szafranski K."/>
            <person name="Schliwa M."/>
        </authorList>
    </citation>
    <scope>NUCLEOTIDE SEQUENCE [LARGE SCALE GENOMIC DNA]</scope>
</reference>
<name>X6MUU6_RETFI</name>
<sequence length="225" mass="26481">MCEKKKFFKSGINENKNFKRLPQTMTSILDNNEFPKTRERNNSTSENGQKTREKVSLQDGMEESNPSDVTRRQLAVVRKQIREFFKKSDSDPFCERGLDNQTSFRRSRTREKTNDIQSSPNQDETTNNNDIGDSNWTTSKISVITRWNSRNMQAQWSAEKVESQAQSKEKHANEKEKKKKDDENESENEQVQEDEHLWKWKLGFVPVQGYVLFPNTTLHRLMLQL</sequence>
<protein>
    <submittedName>
        <fullName evidence="2">ATP-dependent metalloprotease FtsH family protein</fullName>
    </submittedName>
</protein>
<feature type="compositionally biased region" description="Basic and acidic residues" evidence="1">
    <location>
        <begin position="159"/>
        <end position="182"/>
    </location>
</feature>
<dbReference type="AlphaFoldDB" id="X6MUU6"/>
<feature type="compositionally biased region" description="Acidic residues" evidence="1">
    <location>
        <begin position="183"/>
        <end position="192"/>
    </location>
</feature>
<feature type="region of interest" description="Disordered" evidence="1">
    <location>
        <begin position="18"/>
        <end position="71"/>
    </location>
</feature>
<comment type="caution">
    <text evidence="2">The sequence shown here is derived from an EMBL/GenBank/DDBJ whole genome shotgun (WGS) entry which is preliminary data.</text>
</comment>
<accession>X6MUU6</accession>
<proteinExistence type="predicted"/>
<organism evidence="2 3">
    <name type="scientific">Reticulomyxa filosa</name>
    <dbReference type="NCBI Taxonomy" id="46433"/>
    <lineage>
        <taxon>Eukaryota</taxon>
        <taxon>Sar</taxon>
        <taxon>Rhizaria</taxon>
        <taxon>Retaria</taxon>
        <taxon>Foraminifera</taxon>
        <taxon>Monothalamids</taxon>
        <taxon>Reticulomyxidae</taxon>
        <taxon>Reticulomyxa</taxon>
    </lineage>
</organism>
<keyword evidence="3" id="KW-1185">Reference proteome</keyword>
<dbReference type="Proteomes" id="UP000023152">
    <property type="component" value="Unassembled WGS sequence"/>
</dbReference>
<gene>
    <name evidence="2" type="ORF">RFI_19921</name>
</gene>
<evidence type="ECO:0000313" key="3">
    <source>
        <dbReference type="Proteomes" id="UP000023152"/>
    </source>
</evidence>
<dbReference type="GO" id="GO:0008237">
    <property type="term" value="F:metallopeptidase activity"/>
    <property type="evidence" value="ECO:0007669"/>
    <property type="project" value="UniProtKB-KW"/>
</dbReference>
<keyword evidence="2" id="KW-0645">Protease</keyword>